<dbReference type="Proteomes" id="UP000032141">
    <property type="component" value="Chromosome C6"/>
</dbReference>
<proteinExistence type="predicted"/>
<evidence type="ECO:0000259" key="1">
    <source>
        <dbReference type="Pfam" id="PF24626"/>
    </source>
</evidence>
<dbReference type="OMA" id="HEELCKR"/>
<dbReference type="PANTHER" id="PTHR35046:SF18">
    <property type="entry name" value="RNA-DIRECTED DNA POLYMERASE"/>
    <property type="match status" value="1"/>
</dbReference>
<dbReference type="eggNOG" id="KOG0017">
    <property type="taxonomic scope" value="Eukaryota"/>
</dbReference>
<dbReference type="HOGENOM" id="CLU_1134901_0_0_1"/>
<evidence type="ECO:0000313" key="3">
    <source>
        <dbReference type="Proteomes" id="UP000032141"/>
    </source>
</evidence>
<reference evidence="2" key="2">
    <citation type="submission" date="2015-03" db="UniProtKB">
        <authorList>
            <consortium name="EnsemblPlants"/>
        </authorList>
    </citation>
    <scope>IDENTIFICATION</scope>
</reference>
<feature type="domain" description="Tf2-1-like SH3-like" evidence="1">
    <location>
        <begin position="168"/>
        <end position="230"/>
    </location>
</feature>
<keyword evidence="3" id="KW-1185">Reference proteome</keyword>
<dbReference type="PANTHER" id="PTHR35046">
    <property type="entry name" value="ZINC KNUCKLE (CCHC-TYPE) FAMILY PROTEIN"/>
    <property type="match status" value="1"/>
</dbReference>
<dbReference type="EnsemblPlants" id="Bo6g108330.1">
    <property type="protein sequence ID" value="Bo6g108330.1"/>
    <property type="gene ID" value="Bo6g108330"/>
</dbReference>
<dbReference type="STRING" id="109376.A0A0D3CZ33"/>
<name>A0A0D3CZ33_BRAOL</name>
<organism evidence="2 3">
    <name type="scientific">Brassica oleracea var. oleracea</name>
    <dbReference type="NCBI Taxonomy" id="109376"/>
    <lineage>
        <taxon>Eukaryota</taxon>
        <taxon>Viridiplantae</taxon>
        <taxon>Streptophyta</taxon>
        <taxon>Embryophyta</taxon>
        <taxon>Tracheophyta</taxon>
        <taxon>Spermatophyta</taxon>
        <taxon>Magnoliopsida</taxon>
        <taxon>eudicotyledons</taxon>
        <taxon>Gunneridae</taxon>
        <taxon>Pentapetalae</taxon>
        <taxon>rosids</taxon>
        <taxon>malvids</taxon>
        <taxon>Brassicales</taxon>
        <taxon>Brassicaceae</taxon>
        <taxon>Brassiceae</taxon>
        <taxon>Brassica</taxon>
    </lineage>
</organism>
<accession>A0A0D3CZ33</accession>
<evidence type="ECO:0000313" key="2">
    <source>
        <dbReference type="EnsemblPlants" id="Bo6g108330.1"/>
    </source>
</evidence>
<protein>
    <recommendedName>
        <fullName evidence="1">Tf2-1-like SH3-like domain-containing protein</fullName>
    </recommendedName>
</protein>
<reference evidence="2 3" key="1">
    <citation type="journal article" date="2014" name="Genome Biol.">
        <title>Transcriptome and methylome profiling reveals relics of genome dominance in the mesopolyploid Brassica oleracea.</title>
        <authorList>
            <person name="Parkin I.A."/>
            <person name="Koh C."/>
            <person name="Tang H."/>
            <person name="Robinson S.J."/>
            <person name="Kagale S."/>
            <person name="Clarke W.E."/>
            <person name="Town C.D."/>
            <person name="Nixon J."/>
            <person name="Krishnakumar V."/>
            <person name="Bidwell S.L."/>
            <person name="Denoeud F."/>
            <person name="Belcram H."/>
            <person name="Links M.G."/>
            <person name="Just J."/>
            <person name="Clarke C."/>
            <person name="Bender T."/>
            <person name="Huebert T."/>
            <person name="Mason A.S."/>
            <person name="Pires J.C."/>
            <person name="Barker G."/>
            <person name="Moore J."/>
            <person name="Walley P.G."/>
            <person name="Manoli S."/>
            <person name="Batley J."/>
            <person name="Edwards D."/>
            <person name="Nelson M.N."/>
            <person name="Wang X."/>
            <person name="Paterson A.H."/>
            <person name="King G."/>
            <person name="Bancroft I."/>
            <person name="Chalhoub B."/>
            <person name="Sharpe A.G."/>
        </authorList>
    </citation>
    <scope>NUCLEOTIDE SEQUENCE</scope>
    <source>
        <strain evidence="2 3">cv. TO1000</strain>
    </source>
</reference>
<dbReference type="Gramene" id="Bo6g108330.1">
    <property type="protein sequence ID" value="Bo6g108330.1"/>
    <property type="gene ID" value="Bo6g108330"/>
</dbReference>
<dbReference type="InterPro" id="IPR056924">
    <property type="entry name" value="SH3_Tf2-1"/>
</dbReference>
<dbReference type="Pfam" id="PF24626">
    <property type="entry name" value="SH3_Tf2-1"/>
    <property type="match status" value="1"/>
</dbReference>
<sequence>MIGDARVQDMQPDVVDEDELHRRVYHEELCKRDNMDNHWERGFRVEIPEFHGRIRGDNLIDWLVSVEEILELKRVPPGRRVSLVAMRFRGYAACLGFSPFRVVYGLVPPCPLDLLTLPDKTRHHGEAADFINDLQGIHQQAQRHLESSASKYKQAADSNRHEVLFAPGDLVWVYLTKEWLPLREYNKLKSKKIDPVEVLERINPNAYRVRLPAHFRTSDVFNVKHLSRFHGDNIPPDSRVNPSNP</sequence>
<dbReference type="AlphaFoldDB" id="A0A0D3CZ33"/>